<dbReference type="InterPro" id="IPR017441">
    <property type="entry name" value="Protein_kinase_ATP_BS"/>
</dbReference>
<dbReference type="InterPro" id="IPR011009">
    <property type="entry name" value="Kinase-like_dom_sf"/>
</dbReference>
<feature type="domain" description="Protein kinase" evidence="11">
    <location>
        <begin position="53"/>
        <end position="313"/>
    </location>
</feature>
<feature type="non-terminal residue" evidence="13">
    <location>
        <position position="1"/>
    </location>
</feature>
<dbReference type="InterPro" id="IPR000719">
    <property type="entry name" value="Prot_kinase_dom"/>
</dbReference>
<reference evidence="13 14" key="1">
    <citation type="journal article" date="2021" name="Cell">
        <title>Tracing the genetic footprints of vertebrate landing in non-teleost ray-finned fishes.</title>
        <authorList>
            <person name="Bi X."/>
            <person name="Wang K."/>
            <person name="Yang L."/>
            <person name="Pan H."/>
            <person name="Jiang H."/>
            <person name="Wei Q."/>
            <person name="Fang M."/>
            <person name="Yu H."/>
            <person name="Zhu C."/>
            <person name="Cai Y."/>
            <person name="He Y."/>
            <person name="Gan X."/>
            <person name="Zeng H."/>
            <person name="Yu D."/>
            <person name="Zhu Y."/>
            <person name="Jiang H."/>
            <person name="Qiu Q."/>
            <person name="Yang H."/>
            <person name="Zhang Y.E."/>
            <person name="Wang W."/>
            <person name="Zhu M."/>
            <person name="He S."/>
            <person name="Zhang G."/>
        </authorList>
    </citation>
    <scope>NUCLEOTIDE SEQUENCE [LARGE SCALE GENOMIC DNA]</scope>
    <source>
        <strain evidence="13">Bchr_013</strain>
    </source>
</reference>
<dbReference type="Proteomes" id="UP000886611">
    <property type="component" value="Unassembled WGS sequence"/>
</dbReference>
<dbReference type="SUPFAM" id="SSF56112">
    <property type="entry name" value="Protein kinase-like (PK-like)"/>
    <property type="match status" value="1"/>
</dbReference>
<dbReference type="PROSITE" id="PS50011">
    <property type="entry name" value="PROTEIN_KINASE_DOM"/>
    <property type="match status" value="1"/>
</dbReference>
<protein>
    <recommendedName>
        <fullName evidence="1">non-specific serine/threonine protein kinase</fullName>
        <ecNumber evidence="1">2.7.11.1</ecNumber>
    </recommendedName>
</protein>
<evidence type="ECO:0000256" key="2">
    <source>
        <dbReference type="ARBA" id="ARBA00022527"/>
    </source>
</evidence>
<dbReference type="InterPro" id="IPR038765">
    <property type="entry name" value="Papain-like_cys_pep_sf"/>
</dbReference>
<dbReference type="InterPro" id="IPR028889">
    <property type="entry name" value="USP"/>
</dbReference>
<dbReference type="GO" id="GO:0004843">
    <property type="term" value="F:cysteine-type deubiquitinase activity"/>
    <property type="evidence" value="ECO:0007669"/>
    <property type="project" value="InterPro"/>
</dbReference>
<sequence length="1038" mass="118586">MPVALGEMITDNRFCVEKKASFVDNSHRVVPCVGRATRCCLRSSHHSKRVGNYVIGRKLGEGSFAKVREGLHALTGEKVAVKIIDKKKAKKDSYMTRNLRREGQIQQMIRHPNITQLFDILETENCYYLIMELCLGGSLMQKIYEQKRLEEPEAQKYVKQLMMAVDHLHRVGVVHRSLMEQLNQNVLVHMTQKMGFKYHEVVNTVLSNRACHTLAVYFLLNKKIQRYSKVLKEVQYKEEDHIHSMLQATSINKNEKAPFTIPQENSSSVVRGTKIYMKDKKQISQDETAILRVFSNSNETKMASGECLANVSLEPLEMAPVFPKTPQPIRKLEFCQYKKDSHLNSCTNHSSHSENRGFKESENQIHKLENKKVEKENKNEQHKDNQKNETVVESNITSSHESRTVPVKGFSNLGNTCFFNAVLQDPIQIKLDRPGPLTLALWKFLAEIQETKKAIVTPKELFFQVCKKAARFKGFQQQDSQELLRYLLDGMRSEEYKRIKAGISEALNDSEKKLSEEETRKLVTDTLLIPSNMFIFVVEYEKKAFTQNFVDQVFSGEITSTIKCEECETISFVTEMFLDLSLSISCQAYKKKQPRKTEKRLSEFEDNDDSFALTIDMDDIPTSVTSKYQQKKLKKQAKKQAKNHRRQQKLKEKITPLCSANLNVQENQCNNEALYQDSVTQTEIQTLAKDDSVSDENELKQSEKVRLVTSEPYEHGSKTTVNSNVEQAIKESDLLDTTLEEEEEELINGISGINLNEDMLCHEDIHLEMNNCNNVFVAKEYTVVKEDQELAFVTLAKRDPPAKQECSAESCLYQFTEIEKLADNNKLLCNTCTKRRNMGVHTVSHGEKNNIYTNAQKQMLISVAPPVLTLHIKRFQQTGYGICKENRHVQFPQILDLAPFCTVGCKKENQRQSTVVLSNSHGKFLFKNVTGDKQVLYSLYGVVEHSGTMRSGHYTAFVKVQSNTQCLEHLNGTVPEMVVALKVKHYEHSSPGYKPSPIPTTLPLSKTLVSQSCSRRIVPVIDQLYEALNKAVFLTSSI</sequence>
<dbReference type="InterPro" id="IPR001394">
    <property type="entry name" value="Peptidase_C19_UCH"/>
</dbReference>
<dbReference type="InterPro" id="IPR018200">
    <property type="entry name" value="USP_CS"/>
</dbReference>
<dbReference type="Gene3D" id="1.10.510.10">
    <property type="entry name" value="Transferase(Phosphotransferase) domain 1"/>
    <property type="match status" value="1"/>
</dbReference>
<feature type="region of interest" description="Disordered" evidence="10">
    <location>
        <begin position="369"/>
        <end position="398"/>
    </location>
</feature>
<keyword evidence="5" id="KW-0418">Kinase</keyword>
<accession>A0A8X8BJ15</accession>
<evidence type="ECO:0000313" key="13">
    <source>
        <dbReference type="EMBL" id="KAG2457166.1"/>
    </source>
</evidence>
<dbReference type="GO" id="GO:0004674">
    <property type="term" value="F:protein serine/threonine kinase activity"/>
    <property type="evidence" value="ECO:0007669"/>
    <property type="project" value="UniProtKB-KW"/>
</dbReference>
<evidence type="ECO:0000256" key="5">
    <source>
        <dbReference type="ARBA" id="ARBA00022777"/>
    </source>
</evidence>
<organism evidence="13 14">
    <name type="scientific">Polypterus senegalus</name>
    <name type="common">Senegal bichir</name>
    <dbReference type="NCBI Taxonomy" id="55291"/>
    <lineage>
        <taxon>Eukaryota</taxon>
        <taxon>Metazoa</taxon>
        <taxon>Chordata</taxon>
        <taxon>Craniata</taxon>
        <taxon>Vertebrata</taxon>
        <taxon>Euteleostomi</taxon>
        <taxon>Actinopterygii</taxon>
        <taxon>Polypteriformes</taxon>
        <taxon>Polypteridae</taxon>
        <taxon>Polypterus</taxon>
    </lineage>
</organism>
<proteinExistence type="predicted"/>
<dbReference type="SUPFAM" id="SSF54001">
    <property type="entry name" value="Cysteine proteinases"/>
    <property type="match status" value="1"/>
</dbReference>
<feature type="compositionally biased region" description="Polar residues" evidence="10">
    <location>
        <begin position="388"/>
        <end position="398"/>
    </location>
</feature>
<feature type="region of interest" description="Disordered" evidence="10">
    <location>
        <begin position="345"/>
        <end position="364"/>
    </location>
</feature>
<dbReference type="GO" id="GO:0005829">
    <property type="term" value="C:cytosol"/>
    <property type="evidence" value="ECO:0007669"/>
    <property type="project" value="TreeGrafter"/>
</dbReference>
<keyword evidence="2" id="KW-0723">Serine/threonine-protein kinase</keyword>
<dbReference type="PANTHER" id="PTHR24006:SF852">
    <property type="entry name" value="UBIQUITIN CARBOXYL-TERMINAL HYDROLASE"/>
    <property type="match status" value="1"/>
</dbReference>
<dbReference type="PANTHER" id="PTHR24006">
    <property type="entry name" value="UBIQUITIN CARBOXYL-TERMINAL HYDROLASE"/>
    <property type="match status" value="1"/>
</dbReference>
<evidence type="ECO:0000256" key="9">
    <source>
        <dbReference type="PROSITE-ProRule" id="PRU10141"/>
    </source>
</evidence>
<feature type="binding site" evidence="9">
    <location>
        <position position="82"/>
    </location>
    <ligand>
        <name>ATP</name>
        <dbReference type="ChEBI" id="CHEBI:30616"/>
    </ligand>
</feature>
<evidence type="ECO:0000256" key="8">
    <source>
        <dbReference type="ARBA" id="ARBA00048679"/>
    </source>
</evidence>
<dbReference type="EC" id="2.7.11.1" evidence="1"/>
<dbReference type="AlphaFoldDB" id="A0A8X8BJ15"/>
<dbReference type="PROSITE" id="PS00973">
    <property type="entry name" value="USP_2"/>
    <property type="match status" value="1"/>
</dbReference>
<dbReference type="Pfam" id="PF00443">
    <property type="entry name" value="UCH"/>
    <property type="match status" value="1"/>
</dbReference>
<gene>
    <name evidence="13" type="primary">Usp16</name>
    <name evidence="13" type="ORF">GTO96_0013364</name>
</gene>
<dbReference type="PROSITE" id="PS00107">
    <property type="entry name" value="PROTEIN_KINASE_ATP"/>
    <property type="match status" value="1"/>
</dbReference>
<name>A0A8X8BJ15_POLSE</name>
<keyword evidence="13" id="KW-0378">Hydrolase</keyword>
<comment type="catalytic activity">
    <reaction evidence="8">
        <text>L-seryl-[protein] + ATP = O-phospho-L-seryl-[protein] + ADP + H(+)</text>
        <dbReference type="Rhea" id="RHEA:17989"/>
        <dbReference type="Rhea" id="RHEA-COMP:9863"/>
        <dbReference type="Rhea" id="RHEA-COMP:11604"/>
        <dbReference type="ChEBI" id="CHEBI:15378"/>
        <dbReference type="ChEBI" id="CHEBI:29999"/>
        <dbReference type="ChEBI" id="CHEBI:30616"/>
        <dbReference type="ChEBI" id="CHEBI:83421"/>
        <dbReference type="ChEBI" id="CHEBI:456216"/>
        <dbReference type="EC" id="2.7.11.1"/>
    </reaction>
</comment>
<feature type="compositionally biased region" description="Basic and acidic residues" evidence="10">
    <location>
        <begin position="369"/>
        <end position="387"/>
    </location>
</feature>
<feature type="non-terminal residue" evidence="13">
    <location>
        <position position="1038"/>
    </location>
</feature>
<dbReference type="FunFam" id="3.30.200.20:FF:000003">
    <property type="entry name" value="Non-specific serine/threonine protein kinase"/>
    <property type="match status" value="1"/>
</dbReference>
<evidence type="ECO:0000256" key="7">
    <source>
        <dbReference type="ARBA" id="ARBA00047899"/>
    </source>
</evidence>
<dbReference type="PROSITE" id="PS00972">
    <property type="entry name" value="USP_1"/>
    <property type="match status" value="1"/>
</dbReference>
<dbReference type="Pfam" id="PF00069">
    <property type="entry name" value="Pkinase"/>
    <property type="match status" value="1"/>
</dbReference>
<evidence type="ECO:0000259" key="12">
    <source>
        <dbReference type="PROSITE" id="PS50235"/>
    </source>
</evidence>
<dbReference type="GO" id="GO:0005634">
    <property type="term" value="C:nucleus"/>
    <property type="evidence" value="ECO:0007669"/>
    <property type="project" value="TreeGrafter"/>
</dbReference>
<keyword evidence="6 9" id="KW-0067">ATP-binding</keyword>
<comment type="caution">
    <text evidence="13">The sequence shown here is derived from an EMBL/GenBank/DDBJ whole genome shotgun (WGS) entry which is preliminary data.</text>
</comment>
<evidence type="ECO:0000256" key="10">
    <source>
        <dbReference type="SAM" id="MobiDB-lite"/>
    </source>
</evidence>
<evidence type="ECO:0000256" key="6">
    <source>
        <dbReference type="ARBA" id="ARBA00022840"/>
    </source>
</evidence>
<feature type="domain" description="USP" evidence="12">
    <location>
        <begin position="408"/>
        <end position="1038"/>
    </location>
</feature>
<evidence type="ECO:0000313" key="14">
    <source>
        <dbReference type="Proteomes" id="UP000886611"/>
    </source>
</evidence>
<keyword evidence="4 9" id="KW-0547">Nucleotide-binding</keyword>
<dbReference type="Gene3D" id="3.90.70.10">
    <property type="entry name" value="Cysteine proteinases"/>
    <property type="match status" value="2"/>
</dbReference>
<keyword evidence="3" id="KW-0808">Transferase</keyword>
<evidence type="ECO:0000256" key="4">
    <source>
        <dbReference type="ARBA" id="ARBA00022741"/>
    </source>
</evidence>
<dbReference type="PROSITE" id="PS50235">
    <property type="entry name" value="USP_3"/>
    <property type="match status" value="1"/>
</dbReference>
<dbReference type="EMBL" id="JAATIS010008602">
    <property type="protein sequence ID" value="KAG2457166.1"/>
    <property type="molecule type" value="Genomic_DNA"/>
</dbReference>
<dbReference type="InterPro" id="IPR050164">
    <property type="entry name" value="Peptidase_C19"/>
</dbReference>
<dbReference type="GO" id="GO:0005524">
    <property type="term" value="F:ATP binding"/>
    <property type="evidence" value="ECO:0007669"/>
    <property type="project" value="UniProtKB-UniRule"/>
</dbReference>
<feature type="compositionally biased region" description="Basic and acidic residues" evidence="10">
    <location>
        <begin position="351"/>
        <end position="364"/>
    </location>
</feature>
<evidence type="ECO:0000256" key="3">
    <source>
        <dbReference type="ARBA" id="ARBA00022679"/>
    </source>
</evidence>
<dbReference type="GO" id="GO:0016579">
    <property type="term" value="P:protein deubiquitination"/>
    <property type="evidence" value="ECO:0007669"/>
    <property type="project" value="InterPro"/>
</dbReference>
<evidence type="ECO:0000256" key="1">
    <source>
        <dbReference type="ARBA" id="ARBA00012513"/>
    </source>
</evidence>
<evidence type="ECO:0000259" key="11">
    <source>
        <dbReference type="PROSITE" id="PS50011"/>
    </source>
</evidence>
<keyword evidence="14" id="KW-1185">Reference proteome</keyword>
<comment type="catalytic activity">
    <reaction evidence="7">
        <text>L-threonyl-[protein] + ATP = O-phospho-L-threonyl-[protein] + ADP + H(+)</text>
        <dbReference type="Rhea" id="RHEA:46608"/>
        <dbReference type="Rhea" id="RHEA-COMP:11060"/>
        <dbReference type="Rhea" id="RHEA-COMP:11605"/>
        <dbReference type="ChEBI" id="CHEBI:15378"/>
        <dbReference type="ChEBI" id="CHEBI:30013"/>
        <dbReference type="ChEBI" id="CHEBI:30616"/>
        <dbReference type="ChEBI" id="CHEBI:61977"/>
        <dbReference type="ChEBI" id="CHEBI:456216"/>
        <dbReference type="EC" id="2.7.11.1"/>
    </reaction>
</comment>